<feature type="transmembrane region" description="Helical" evidence="2">
    <location>
        <begin position="96"/>
        <end position="122"/>
    </location>
</feature>
<accession>A0A0D2ADQ0</accession>
<dbReference type="InterPro" id="IPR056120">
    <property type="entry name" value="DUF7703"/>
</dbReference>
<sequence>MAWDYRESAHRNHRRASYGMQNTTLQTSKTIERVLFTFAGIALFNMIELFVYIAFRFKSWKGLYFWSLTVSTFGILPYTIGLLFKFFGVIQGYPLVMLAISMIDIGWQMMVTGQSVVLYSRLHLICRRRKVQRAVLWMIIANWFISNVPTTVFVFGASSPNPDPYNVPYGVWERLQLCLYFVQEVTISCIYGYEVVKMIKPDFFNNQTTNSSGSTSTSQASFEQKMRTKSSQRILRHLLWINIVIIALDVTLLIVEFIGHYEIQVLYKGFVYSVKLKMEFRILNQLTDIAQVRLRSSQQCFGDGLEISGKNGASGVNWGSMGSEETARPNLDPTQAATVHAGSSPRPVGALSDTEKGSEDATIEKIDTVIASHGAARQTSDPPRRRSFETEGPLRSDKNRRPQTTRFISFS</sequence>
<dbReference type="OrthoDB" id="405906at2759"/>
<dbReference type="HOGENOM" id="CLU_045148_0_2_1"/>
<feature type="transmembrane region" description="Helical" evidence="2">
    <location>
        <begin position="62"/>
        <end position="84"/>
    </location>
</feature>
<dbReference type="InParanoid" id="A0A0D2ADQ0"/>
<feature type="compositionally biased region" description="Basic and acidic residues" evidence="1">
    <location>
        <begin position="353"/>
        <end position="367"/>
    </location>
</feature>
<feature type="domain" description="DUF7703" evidence="3">
    <location>
        <begin position="25"/>
        <end position="201"/>
    </location>
</feature>
<reference evidence="4 5" key="1">
    <citation type="submission" date="2015-01" db="EMBL/GenBank/DDBJ databases">
        <title>The Genome Sequence of Ochroconis gallopava CBS43764.</title>
        <authorList>
            <consortium name="The Broad Institute Genomics Platform"/>
            <person name="Cuomo C."/>
            <person name="de Hoog S."/>
            <person name="Gorbushina A."/>
            <person name="Stielow B."/>
            <person name="Teixiera M."/>
            <person name="Abouelleil A."/>
            <person name="Chapman S.B."/>
            <person name="Priest M."/>
            <person name="Young S.K."/>
            <person name="Wortman J."/>
            <person name="Nusbaum C."/>
            <person name="Birren B."/>
        </authorList>
    </citation>
    <scope>NUCLEOTIDE SEQUENCE [LARGE SCALE GENOMIC DNA]</scope>
    <source>
        <strain evidence="4 5">CBS 43764</strain>
    </source>
</reference>
<dbReference type="PANTHER" id="PTHR37013">
    <property type="entry name" value="INTEGRAL MEMBRANE PROTEIN (AFU_ORTHOLOGUE AFUA_1G05950)-RELATED"/>
    <property type="match status" value="1"/>
</dbReference>
<dbReference type="Proteomes" id="UP000053259">
    <property type="component" value="Unassembled WGS sequence"/>
</dbReference>
<feature type="transmembrane region" description="Helical" evidence="2">
    <location>
        <begin position="234"/>
        <end position="255"/>
    </location>
</feature>
<dbReference type="RefSeq" id="XP_016214464.1">
    <property type="nucleotide sequence ID" value="XM_016357672.1"/>
</dbReference>
<feature type="transmembrane region" description="Helical" evidence="2">
    <location>
        <begin position="134"/>
        <end position="157"/>
    </location>
</feature>
<evidence type="ECO:0000259" key="3">
    <source>
        <dbReference type="Pfam" id="PF24802"/>
    </source>
</evidence>
<dbReference type="GeneID" id="27312316"/>
<gene>
    <name evidence="4" type="ORF">PV09_04343</name>
</gene>
<dbReference type="EMBL" id="KN847540">
    <property type="protein sequence ID" value="KIW04595.1"/>
    <property type="molecule type" value="Genomic_DNA"/>
</dbReference>
<dbReference type="PANTHER" id="PTHR37013:SF4">
    <property type="entry name" value="INTEGRAL MEMBRANE PROTEIN"/>
    <property type="match status" value="1"/>
</dbReference>
<feature type="transmembrane region" description="Helical" evidence="2">
    <location>
        <begin position="34"/>
        <end position="55"/>
    </location>
</feature>
<dbReference type="AlphaFoldDB" id="A0A0D2ADQ0"/>
<evidence type="ECO:0000256" key="1">
    <source>
        <dbReference type="SAM" id="MobiDB-lite"/>
    </source>
</evidence>
<organism evidence="4 5">
    <name type="scientific">Verruconis gallopava</name>
    <dbReference type="NCBI Taxonomy" id="253628"/>
    <lineage>
        <taxon>Eukaryota</taxon>
        <taxon>Fungi</taxon>
        <taxon>Dikarya</taxon>
        <taxon>Ascomycota</taxon>
        <taxon>Pezizomycotina</taxon>
        <taxon>Dothideomycetes</taxon>
        <taxon>Pleosporomycetidae</taxon>
        <taxon>Venturiales</taxon>
        <taxon>Sympoventuriaceae</taxon>
        <taxon>Verruconis</taxon>
    </lineage>
</organism>
<feature type="compositionally biased region" description="Basic and acidic residues" evidence="1">
    <location>
        <begin position="382"/>
        <end position="400"/>
    </location>
</feature>
<name>A0A0D2ADQ0_9PEZI</name>
<feature type="domain" description="DUF7703" evidence="3">
    <location>
        <begin position="226"/>
        <end position="292"/>
    </location>
</feature>
<dbReference type="STRING" id="253628.A0A0D2ADQ0"/>
<keyword evidence="2" id="KW-0472">Membrane</keyword>
<keyword evidence="5" id="KW-1185">Reference proteome</keyword>
<evidence type="ECO:0000313" key="5">
    <source>
        <dbReference type="Proteomes" id="UP000053259"/>
    </source>
</evidence>
<dbReference type="VEuPathDB" id="FungiDB:PV09_04343"/>
<feature type="transmembrane region" description="Helical" evidence="2">
    <location>
        <begin position="177"/>
        <end position="196"/>
    </location>
</feature>
<protein>
    <recommendedName>
        <fullName evidence="3">DUF7703 domain-containing protein</fullName>
    </recommendedName>
</protein>
<dbReference type="Pfam" id="PF24802">
    <property type="entry name" value="DUF7703"/>
    <property type="match status" value="2"/>
</dbReference>
<evidence type="ECO:0000313" key="4">
    <source>
        <dbReference type="EMBL" id="KIW04595.1"/>
    </source>
</evidence>
<proteinExistence type="predicted"/>
<keyword evidence="2" id="KW-0812">Transmembrane</keyword>
<evidence type="ECO:0000256" key="2">
    <source>
        <dbReference type="SAM" id="Phobius"/>
    </source>
</evidence>
<feature type="region of interest" description="Disordered" evidence="1">
    <location>
        <begin position="320"/>
        <end position="411"/>
    </location>
</feature>
<keyword evidence="2" id="KW-1133">Transmembrane helix</keyword>
<feature type="compositionally biased region" description="Polar residues" evidence="1">
    <location>
        <begin position="402"/>
        <end position="411"/>
    </location>
</feature>